<dbReference type="CDD" id="cd03215">
    <property type="entry name" value="ABC_Carb_Monos_II"/>
    <property type="match status" value="1"/>
</dbReference>
<dbReference type="InterPro" id="IPR003439">
    <property type="entry name" value="ABC_transporter-like_ATP-bd"/>
</dbReference>
<feature type="domain" description="ABC transporter" evidence="9">
    <location>
        <begin position="262"/>
        <end position="506"/>
    </location>
</feature>
<dbReference type="EMBL" id="JAPFQL010000012">
    <property type="protein sequence ID" value="MDC5696503.1"/>
    <property type="molecule type" value="Genomic_DNA"/>
</dbReference>
<evidence type="ECO:0000256" key="7">
    <source>
        <dbReference type="ARBA" id="ARBA00022967"/>
    </source>
</evidence>
<keyword evidence="11" id="KW-1185">Reference proteome</keyword>
<keyword evidence="7" id="KW-1278">Translocase</keyword>
<evidence type="ECO:0000313" key="10">
    <source>
        <dbReference type="EMBL" id="MDC5696503.1"/>
    </source>
</evidence>
<dbReference type="Pfam" id="PF00005">
    <property type="entry name" value="ABC_tran"/>
    <property type="match status" value="2"/>
</dbReference>
<evidence type="ECO:0000313" key="11">
    <source>
        <dbReference type="Proteomes" id="UP001150259"/>
    </source>
</evidence>
<evidence type="ECO:0000256" key="6">
    <source>
        <dbReference type="ARBA" id="ARBA00022840"/>
    </source>
</evidence>
<keyword evidence="4" id="KW-0677">Repeat</keyword>
<evidence type="ECO:0000256" key="4">
    <source>
        <dbReference type="ARBA" id="ARBA00022737"/>
    </source>
</evidence>
<dbReference type="SMART" id="SM00382">
    <property type="entry name" value="AAA"/>
    <property type="match status" value="2"/>
</dbReference>
<evidence type="ECO:0000256" key="3">
    <source>
        <dbReference type="ARBA" id="ARBA00022597"/>
    </source>
</evidence>
<evidence type="ECO:0000259" key="9">
    <source>
        <dbReference type="PROSITE" id="PS50893"/>
    </source>
</evidence>
<evidence type="ECO:0000256" key="5">
    <source>
        <dbReference type="ARBA" id="ARBA00022741"/>
    </source>
</evidence>
<sequence>MATTMRLEARHVSKTFGSTTVLRDASLEVAPGEIHALIGQNGSGKSTLVKILTGYHAPDAGATISVDGQDLDLPVRWADATDAGVSVVHQDLGLLDHLSVSENIGIGGFPYHRVTRRIDWKAQDAAARRVLDRLDVPIKPKDPVGPLNAMRRAEVAIARALRDQRPGEGLVVLDEATRSLPREELRRFHELLRKVVAEGTSILMVSHNLEEVLELADRVTVLRDGAVAAAGLPTDGLTEHDLARHMLGKTVEAVGREERGTCHTEVAARVDGLCSDTLDGLTFEVGRGEVVGLTGLPGSGFEAVAQLITGGRRPDGGVLTTAVGSLDLSKADVASCMRLGAALVPEKRILEGLAVELSIRDNIAIPSIRRRGRPWHVARRWQEDEARSSIRRLGIRSRSPHMLIKELSGGNQQKVLFAKWLSVEPDLLVLHEPTQAVDVGARVDILRAILETAGRGVGVLLVSIEPSDLAEVCDRILVHGHGGELRELRTADPDEVLHAIYSESALTAGGTPHE</sequence>
<evidence type="ECO:0000256" key="1">
    <source>
        <dbReference type="ARBA" id="ARBA00022448"/>
    </source>
</evidence>
<dbReference type="SUPFAM" id="SSF52540">
    <property type="entry name" value="P-loop containing nucleoside triphosphate hydrolases"/>
    <property type="match status" value="2"/>
</dbReference>
<dbReference type="RefSeq" id="WP_272461079.1">
    <property type="nucleotide sequence ID" value="NZ_JAPFQL010000012.1"/>
</dbReference>
<keyword evidence="8" id="KW-0472">Membrane</keyword>
<dbReference type="InterPro" id="IPR027417">
    <property type="entry name" value="P-loop_NTPase"/>
</dbReference>
<dbReference type="Proteomes" id="UP001150259">
    <property type="component" value="Unassembled WGS sequence"/>
</dbReference>
<proteinExistence type="predicted"/>
<evidence type="ECO:0000256" key="2">
    <source>
        <dbReference type="ARBA" id="ARBA00022475"/>
    </source>
</evidence>
<dbReference type="InterPro" id="IPR050107">
    <property type="entry name" value="ABC_carbohydrate_import_ATPase"/>
</dbReference>
<evidence type="ECO:0000256" key="8">
    <source>
        <dbReference type="ARBA" id="ARBA00023136"/>
    </source>
</evidence>
<dbReference type="GO" id="GO:0005524">
    <property type="term" value="F:ATP binding"/>
    <property type="evidence" value="ECO:0007669"/>
    <property type="project" value="UniProtKB-KW"/>
</dbReference>
<keyword evidence="6 10" id="KW-0067">ATP-binding</keyword>
<protein>
    <submittedName>
        <fullName evidence="10">Sugar ABC transporter ATP-binding protein</fullName>
    </submittedName>
</protein>
<dbReference type="Gene3D" id="3.40.50.300">
    <property type="entry name" value="P-loop containing nucleotide triphosphate hydrolases"/>
    <property type="match status" value="2"/>
</dbReference>
<keyword evidence="5" id="KW-0547">Nucleotide-binding</keyword>
<accession>A0ABT5GE34</accession>
<dbReference type="PROSITE" id="PS50893">
    <property type="entry name" value="ABC_TRANSPORTER_2"/>
    <property type="match status" value="2"/>
</dbReference>
<keyword evidence="3" id="KW-0762">Sugar transport</keyword>
<reference evidence="10 11" key="1">
    <citation type="submission" date="2022-11" db="EMBL/GenBank/DDBJ databases">
        <title>Anaerobic phenanthrene biodegradation by a DNRA strain PheN6.</title>
        <authorList>
            <person name="Zhang Z."/>
        </authorList>
    </citation>
    <scope>NUCLEOTIDE SEQUENCE [LARGE SCALE GENOMIC DNA]</scope>
    <source>
        <strain evidence="10 11">PheN6</strain>
    </source>
</reference>
<dbReference type="InterPro" id="IPR003593">
    <property type="entry name" value="AAA+_ATPase"/>
</dbReference>
<dbReference type="CDD" id="cd03216">
    <property type="entry name" value="ABC_Carb_Monos_I"/>
    <property type="match status" value="1"/>
</dbReference>
<feature type="domain" description="ABC transporter" evidence="9">
    <location>
        <begin position="7"/>
        <end position="249"/>
    </location>
</feature>
<dbReference type="InterPro" id="IPR017871">
    <property type="entry name" value="ABC_transporter-like_CS"/>
</dbReference>
<comment type="caution">
    <text evidence="10">The sequence shown here is derived from an EMBL/GenBank/DDBJ whole genome shotgun (WGS) entry which is preliminary data.</text>
</comment>
<dbReference type="PROSITE" id="PS00211">
    <property type="entry name" value="ABC_TRANSPORTER_1"/>
    <property type="match status" value="1"/>
</dbReference>
<keyword evidence="2" id="KW-1003">Cell membrane</keyword>
<dbReference type="PANTHER" id="PTHR43790">
    <property type="entry name" value="CARBOHYDRATE TRANSPORT ATP-BINDING PROTEIN MG119-RELATED"/>
    <property type="match status" value="1"/>
</dbReference>
<name>A0ABT5GE34_9MICO</name>
<organism evidence="10 11">
    <name type="scientific">Intrasporangium calvum</name>
    <dbReference type="NCBI Taxonomy" id="53358"/>
    <lineage>
        <taxon>Bacteria</taxon>
        <taxon>Bacillati</taxon>
        <taxon>Actinomycetota</taxon>
        <taxon>Actinomycetes</taxon>
        <taxon>Micrococcales</taxon>
        <taxon>Intrasporangiaceae</taxon>
        <taxon>Intrasporangium</taxon>
    </lineage>
</organism>
<dbReference type="PANTHER" id="PTHR43790:SF3">
    <property type="entry name" value="D-ALLOSE IMPORT ATP-BINDING PROTEIN ALSA-RELATED"/>
    <property type="match status" value="1"/>
</dbReference>
<gene>
    <name evidence="10" type="ORF">OO014_04475</name>
</gene>
<keyword evidence="1" id="KW-0813">Transport</keyword>